<comment type="catalytic activity">
    <reaction evidence="5">
        <text>glucuronate acceptor + UDP-alpha-D-glucuronate = acceptor beta-D-glucuronoside + UDP + H(+)</text>
        <dbReference type="Rhea" id="RHEA:21032"/>
        <dbReference type="ChEBI" id="CHEBI:15378"/>
        <dbReference type="ChEBI" id="CHEBI:58052"/>
        <dbReference type="ChEBI" id="CHEBI:58223"/>
        <dbReference type="ChEBI" id="CHEBI:132367"/>
        <dbReference type="ChEBI" id="CHEBI:132368"/>
        <dbReference type="EC" id="2.4.1.17"/>
    </reaction>
</comment>
<dbReference type="PROSITE" id="PS00375">
    <property type="entry name" value="UDPGT"/>
    <property type="match status" value="1"/>
</dbReference>
<evidence type="ECO:0000256" key="1">
    <source>
        <dbReference type="ARBA" id="ARBA00009995"/>
    </source>
</evidence>
<dbReference type="InterPro" id="IPR035595">
    <property type="entry name" value="UDP_glycos_trans_CS"/>
</dbReference>
<keyword evidence="3 4" id="KW-0808">Transferase</keyword>
<comment type="similarity">
    <text evidence="1 4">Belongs to the UDP-glycosyltransferase family.</text>
</comment>
<dbReference type="GO" id="GO:0015020">
    <property type="term" value="F:glucuronosyltransferase activity"/>
    <property type="evidence" value="ECO:0007669"/>
    <property type="project" value="UniProtKB-EC"/>
</dbReference>
<keyword evidence="8" id="KW-1185">Reference proteome</keyword>
<keyword evidence="5" id="KW-0812">Transmembrane</keyword>
<gene>
    <name evidence="6" type="ORF">PPYR_01059</name>
    <name evidence="7" type="ORF">PPYR_02600</name>
</gene>
<keyword evidence="5" id="KW-0472">Membrane</keyword>
<feature type="transmembrane region" description="Helical" evidence="5">
    <location>
        <begin position="473"/>
        <end position="495"/>
    </location>
</feature>
<reference evidence="7 8" key="1">
    <citation type="journal article" date="2018" name="Elife">
        <title>Firefly genomes illuminate parallel origins of bioluminescence in beetles.</title>
        <authorList>
            <person name="Fallon T.R."/>
            <person name="Lower S.E."/>
            <person name="Chang C.H."/>
            <person name="Bessho-Uehara M."/>
            <person name="Martin G.J."/>
            <person name="Bewick A.J."/>
            <person name="Behringer M."/>
            <person name="Debat H.J."/>
            <person name="Wong I."/>
            <person name="Day J.C."/>
            <person name="Suvorov A."/>
            <person name="Silva C.J."/>
            <person name="Stanger-Hall K.F."/>
            <person name="Hall D.W."/>
            <person name="Schmitz R.J."/>
            <person name="Nelson D.R."/>
            <person name="Lewis S.M."/>
            <person name="Shigenobu S."/>
            <person name="Bybee S.M."/>
            <person name="Larracuente A.M."/>
            <person name="Oba Y."/>
            <person name="Weng J.K."/>
        </authorList>
    </citation>
    <scope>NUCLEOTIDE SEQUENCE [LARGE SCALE GENOMIC DNA]</scope>
    <source>
        <strain evidence="7">1611_PpyrPB1</strain>
        <tissue evidence="7">Whole body</tissue>
    </source>
</reference>
<dbReference type="FunFam" id="3.40.50.2000:FF:000050">
    <property type="entry name" value="UDP-glucuronosyltransferase"/>
    <property type="match status" value="1"/>
</dbReference>
<dbReference type="GO" id="GO:0016020">
    <property type="term" value="C:membrane"/>
    <property type="evidence" value="ECO:0007669"/>
    <property type="project" value="UniProtKB-SubCell"/>
</dbReference>
<comment type="caution">
    <text evidence="7">The sequence shown here is derived from an EMBL/GenBank/DDBJ whole genome shotgun (WGS) entry which is preliminary data.</text>
</comment>
<reference evidence="7" key="2">
    <citation type="submission" date="2019-08" db="EMBL/GenBank/DDBJ databases">
        <authorList>
            <consortium name="Photinus pyralis genome working group"/>
            <person name="Fallon T.R."/>
            <person name="Sander Lower S.E."/>
            <person name="Weng J.-K."/>
        </authorList>
    </citation>
    <scope>NUCLEOTIDE SEQUENCE</scope>
    <source>
        <strain evidence="7">1611_PpyrPB1</strain>
        <tissue evidence="7">Whole body</tissue>
    </source>
</reference>
<dbReference type="Pfam" id="PF00201">
    <property type="entry name" value="UDPGT"/>
    <property type="match status" value="1"/>
</dbReference>
<protein>
    <recommendedName>
        <fullName evidence="5">UDP-glucuronosyltransferase</fullName>
        <ecNumber evidence="5">2.4.1.17</ecNumber>
    </recommendedName>
</protein>
<dbReference type="InParanoid" id="A0A5N4B917"/>
<dbReference type="AlphaFoldDB" id="A0A5N4B917"/>
<dbReference type="Gene3D" id="3.40.50.2000">
    <property type="entry name" value="Glycogen Phosphorylase B"/>
    <property type="match status" value="1"/>
</dbReference>
<dbReference type="InterPro" id="IPR050271">
    <property type="entry name" value="UDP-glycosyltransferase"/>
</dbReference>
<proteinExistence type="inferred from homology"/>
<dbReference type="EMBL" id="VVIM01000001">
    <property type="protein sequence ID" value="KAB0805630.1"/>
    <property type="molecule type" value="Genomic_DNA"/>
</dbReference>
<dbReference type="PANTHER" id="PTHR48043">
    <property type="entry name" value="EG:EG0003.4 PROTEIN-RELATED"/>
    <property type="match status" value="1"/>
</dbReference>
<dbReference type="InterPro" id="IPR002213">
    <property type="entry name" value="UDP_glucos_trans"/>
</dbReference>
<dbReference type="CDD" id="cd03784">
    <property type="entry name" value="GT1_Gtf-like"/>
    <property type="match status" value="1"/>
</dbReference>
<dbReference type="SUPFAM" id="SSF53756">
    <property type="entry name" value="UDP-Glycosyltransferase/glycogen phosphorylase"/>
    <property type="match status" value="1"/>
</dbReference>
<evidence type="ECO:0000313" key="8">
    <source>
        <dbReference type="Proteomes" id="UP000327044"/>
    </source>
</evidence>
<sequence>MYVILPFLIHSVLSANILHIATIGSRSHHIWNRALAIGLTEKGHNVTLLTHTSEDQKLKNFHIILLEGFFEKGFDGFNLDSLPETDALSGIKLLYDFSRYSCEHDFQTKGLKTLINYPKDFRFDLIIIDITLQQCLYPLIDRFNNPPLVAVTPFLLPPVLAHIFGNPLQTAYMPYYSTKYSDKMTFLERIKNFLLIHAEILYKRYIGTPTELNLARKYFGEHIRDFEEIERNISILISNYDHILGFPLALAPNIIPAGGLHIAPVKPLPNDLKTIADSANDGLIVFTLGSYIRSDQLSITKRTAILNAFAKLPQTIIWKFESEIKGLPKNVIVRKWLPQNDLLGHPKAKLLITHGGGLSTQEAMHHGVPVIAIPFFSDQHANAGKLVKRQMAKMLTYHEITTEKLYSAIMEIIGNPIYSKNIKELSLRYKDQSEEPLKKAVYWVEYVLRHGGVTNLSLASRDMSIFEATSYDVVLVVLLGLYLLYSLTLFVFTCIRFTYRTLSGRT</sequence>
<evidence type="ECO:0000256" key="3">
    <source>
        <dbReference type="ARBA" id="ARBA00022679"/>
    </source>
</evidence>
<dbReference type="Proteomes" id="UP000327044">
    <property type="component" value="Unassembled WGS sequence"/>
</dbReference>
<dbReference type="EC" id="2.4.1.17" evidence="5"/>
<keyword evidence="2 4" id="KW-0328">Glycosyltransferase</keyword>
<evidence type="ECO:0000256" key="4">
    <source>
        <dbReference type="RuleBase" id="RU003718"/>
    </source>
</evidence>
<evidence type="ECO:0000313" key="7">
    <source>
        <dbReference type="EMBL" id="KAB0805630.1"/>
    </source>
</evidence>
<name>A0A5N4B917_PHOPY</name>
<dbReference type="EMBL" id="VVIM01000001">
    <property type="protein sequence ID" value="KAB0804089.1"/>
    <property type="molecule type" value="Genomic_DNA"/>
</dbReference>
<accession>A0A5N4B917</accession>
<evidence type="ECO:0000313" key="6">
    <source>
        <dbReference type="EMBL" id="KAB0804089.1"/>
    </source>
</evidence>
<comment type="subcellular location">
    <subcellularLocation>
        <location evidence="5">Membrane</location>
        <topology evidence="5">Single-pass membrane protein</topology>
    </subcellularLocation>
</comment>
<dbReference type="PANTHER" id="PTHR48043:SF159">
    <property type="entry name" value="EG:EG0003.4 PROTEIN-RELATED"/>
    <property type="match status" value="1"/>
</dbReference>
<evidence type="ECO:0000256" key="2">
    <source>
        <dbReference type="ARBA" id="ARBA00022676"/>
    </source>
</evidence>
<keyword evidence="5" id="KW-1133">Transmembrane helix</keyword>
<dbReference type="OrthoDB" id="5835829at2759"/>
<organism evidence="7 8">
    <name type="scientific">Photinus pyralis</name>
    <name type="common">Common eastern firefly</name>
    <name type="synonym">Lampyris pyralis</name>
    <dbReference type="NCBI Taxonomy" id="7054"/>
    <lineage>
        <taxon>Eukaryota</taxon>
        <taxon>Metazoa</taxon>
        <taxon>Ecdysozoa</taxon>
        <taxon>Arthropoda</taxon>
        <taxon>Hexapoda</taxon>
        <taxon>Insecta</taxon>
        <taxon>Pterygota</taxon>
        <taxon>Neoptera</taxon>
        <taxon>Endopterygota</taxon>
        <taxon>Coleoptera</taxon>
        <taxon>Polyphaga</taxon>
        <taxon>Elateriformia</taxon>
        <taxon>Elateroidea</taxon>
        <taxon>Lampyridae</taxon>
        <taxon>Lampyrinae</taxon>
        <taxon>Photinus</taxon>
    </lineage>
</organism>
<evidence type="ECO:0000256" key="5">
    <source>
        <dbReference type="RuleBase" id="RU362059"/>
    </source>
</evidence>